<dbReference type="Gene3D" id="3.90.550.10">
    <property type="entry name" value="Spore Coat Polysaccharide Biosynthesis Protein SpsA, Chain A"/>
    <property type="match status" value="1"/>
</dbReference>
<dbReference type="OrthoDB" id="9806910at2"/>
<dbReference type="PANTHER" id="PTHR11952">
    <property type="entry name" value="UDP- GLUCOSE PYROPHOSPHORYLASE"/>
    <property type="match status" value="1"/>
</dbReference>
<dbReference type="AlphaFoldDB" id="A0A1D8AXE7"/>
<dbReference type="PATRIC" id="fig|1838286.3.peg.2649"/>
<accession>A0A1D8AXE7</accession>
<dbReference type="EC" id="2.7.7.-" evidence="4"/>
<dbReference type="SUPFAM" id="SSF53448">
    <property type="entry name" value="Nucleotide-diphospho-sugar transferases"/>
    <property type="match status" value="1"/>
</dbReference>
<name>A0A1D8AXE7_9BACT</name>
<evidence type="ECO:0000313" key="5">
    <source>
        <dbReference type="Proteomes" id="UP000095228"/>
    </source>
</evidence>
<gene>
    <name evidence="4" type="ORF">Verru16b_02634</name>
</gene>
<dbReference type="Pfam" id="PF01704">
    <property type="entry name" value="UDPGP"/>
    <property type="match status" value="1"/>
</dbReference>
<dbReference type="GO" id="GO:0070569">
    <property type="term" value="F:uridylyltransferase activity"/>
    <property type="evidence" value="ECO:0007669"/>
    <property type="project" value="InterPro"/>
</dbReference>
<sequence>MNTDSLISTYRAAGQGQVFAFWESLDATARAELAAQAAEVDLAEIERLNRTLVFKAAGGGANLDGLAPAPCILLPEHGGDAAQWAAATARGEAALRAGRVAAFTVAGGQGTRLGYDGPKGTFAVTPLKAKTLFQVFAEKIKASGLRYGRPLHWFIMTSHANHAQTEVFFAENRHFGLDPGRVHFFRQGRMPAVGYDGKILLETPGTLALSPDGHGGSLRALHRSGALDLMQSEGVDTLSYFQVDNPLVRCVDPAFIGFHLGAGAEMSSKMVPKAYPEEKVGHFCLQDGKIVVVEYSDMPLSMQRETNPDRTLRYGAGSIAIHVIDREFARRLAVGGEDVALPFHRADKKIATIDAAGQPVKPTAANGVKFEMFVFDAIPFARNSIVIETARADDFSPVKNADGLDSPRTSREDQMRQFARWLQGAGVPVATDATGLPQARIEVSPLFGYDASTFAERWQALPVKPAVVEGLYLE</sequence>
<dbReference type="InterPro" id="IPR002618">
    <property type="entry name" value="UDPGP_fam"/>
</dbReference>
<reference evidence="4 5" key="1">
    <citation type="submission" date="2016-06" db="EMBL/GenBank/DDBJ databases">
        <title>Three novel species with peptidoglycan cell walls form the new genus Lacunisphaera gen. nov. in the family Opitutaceae of the verrucomicrobial subdivision 4.</title>
        <authorList>
            <person name="Rast P."/>
            <person name="Gloeckner I."/>
            <person name="Jogler M."/>
            <person name="Boedeker C."/>
            <person name="Jeske O."/>
            <person name="Wiegand S."/>
            <person name="Reinhardt R."/>
            <person name="Schumann P."/>
            <person name="Rohde M."/>
            <person name="Spring S."/>
            <person name="Gloeckner F.O."/>
            <person name="Jogler C."/>
        </authorList>
    </citation>
    <scope>NUCLEOTIDE SEQUENCE [LARGE SCALE GENOMIC DNA]</scope>
    <source>
        <strain evidence="4 5">IG16b</strain>
    </source>
</reference>
<evidence type="ECO:0000256" key="1">
    <source>
        <dbReference type="ARBA" id="ARBA00010401"/>
    </source>
</evidence>
<dbReference type="EMBL" id="CP016094">
    <property type="protein sequence ID" value="AOS45553.1"/>
    <property type="molecule type" value="Genomic_DNA"/>
</dbReference>
<organism evidence="4 5">
    <name type="scientific">Lacunisphaera limnophila</name>
    <dbReference type="NCBI Taxonomy" id="1838286"/>
    <lineage>
        <taxon>Bacteria</taxon>
        <taxon>Pseudomonadati</taxon>
        <taxon>Verrucomicrobiota</taxon>
        <taxon>Opitutia</taxon>
        <taxon>Opitutales</taxon>
        <taxon>Opitutaceae</taxon>
        <taxon>Lacunisphaera</taxon>
    </lineage>
</organism>
<dbReference type="CDD" id="cd04193">
    <property type="entry name" value="UDPGlcNAc_PPase"/>
    <property type="match status" value="1"/>
</dbReference>
<dbReference type="RefSeq" id="WP_069962688.1">
    <property type="nucleotide sequence ID" value="NZ_CP016094.1"/>
</dbReference>
<keyword evidence="2 4" id="KW-0808">Transferase</keyword>
<dbReference type="KEGG" id="obg:Verru16b_02634"/>
<proteinExistence type="inferred from homology"/>
<keyword evidence="3 4" id="KW-0548">Nucleotidyltransferase</keyword>
<evidence type="ECO:0000313" key="4">
    <source>
        <dbReference type="EMBL" id="AOS45553.1"/>
    </source>
</evidence>
<dbReference type="InterPro" id="IPR039741">
    <property type="entry name" value="UDP-sugar_pyrophosphorylase"/>
</dbReference>
<keyword evidence="5" id="KW-1185">Reference proteome</keyword>
<evidence type="ECO:0000256" key="3">
    <source>
        <dbReference type="ARBA" id="ARBA00022695"/>
    </source>
</evidence>
<dbReference type="InterPro" id="IPR029044">
    <property type="entry name" value="Nucleotide-diphossugar_trans"/>
</dbReference>
<evidence type="ECO:0000256" key="2">
    <source>
        <dbReference type="ARBA" id="ARBA00022679"/>
    </source>
</evidence>
<dbReference type="STRING" id="1838286.Verru16b_02634"/>
<dbReference type="Proteomes" id="UP000095228">
    <property type="component" value="Chromosome"/>
</dbReference>
<dbReference type="PANTHER" id="PTHR11952:SF2">
    <property type="entry name" value="LD24639P"/>
    <property type="match status" value="1"/>
</dbReference>
<protein>
    <submittedName>
        <fullName evidence="4">Putative uridylyltransferase</fullName>
        <ecNumber evidence="4">2.7.7.-</ecNumber>
    </submittedName>
</protein>
<comment type="similarity">
    <text evidence="1">Belongs to the UDPGP type 1 family.</text>
</comment>